<name>A0A7J7KGI0_BUGNE</name>
<comment type="caution">
    <text evidence="1">The sequence shown here is derived from an EMBL/GenBank/DDBJ whole genome shotgun (WGS) entry which is preliminary data.</text>
</comment>
<dbReference type="Proteomes" id="UP000593567">
    <property type="component" value="Unassembled WGS sequence"/>
</dbReference>
<dbReference type="EMBL" id="VXIV02000529">
    <property type="protein sequence ID" value="KAF6037699.1"/>
    <property type="molecule type" value="Genomic_DNA"/>
</dbReference>
<sequence>MKQQFMNKCALDAGGVAAKLGYMKFENFAEDDLQFVIANVYIYTCLTHKFFWEHDFISASETEQYLPSTSTEAIEPECQYPISEITEALTAINQQYH</sequence>
<keyword evidence="2" id="KW-1185">Reference proteome</keyword>
<accession>A0A7J7KGI0</accession>
<evidence type="ECO:0000313" key="1">
    <source>
        <dbReference type="EMBL" id="KAF6037699.1"/>
    </source>
</evidence>
<dbReference type="AlphaFoldDB" id="A0A7J7KGI0"/>
<organism evidence="1 2">
    <name type="scientific">Bugula neritina</name>
    <name type="common">Brown bryozoan</name>
    <name type="synonym">Sertularia neritina</name>
    <dbReference type="NCBI Taxonomy" id="10212"/>
    <lineage>
        <taxon>Eukaryota</taxon>
        <taxon>Metazoa</taxon>
        <taxon>Spiralia</taxon>
        <taxon>Lophotrochozoa</taxon>
        <taxon>Bryozoa</taxon>
        <taxon>Gymnolaemata</taxon>
        <taxon>Cheilostomatida</taxon>
        <taxon>Flustrina</taxon>
        <taxon>Buguloidea</taxon>
        <taxon>Bugulidae</taxon>
        <taxon>Bugula</taxon>
    </lineage>
</organism>
<proteinExistence type="predicted"/>
<reference evidence="1" key="1">
    <citation type="submission" date="2020-06" db="EMBL/GenBank/DDBJ databases">
        <title>Draft genome of Bugula neritina, a colonial animal packing powerful symbionts and potential medicines.</title>
        <authorList>
            <person name="Rayko M."/>
        </authorList>
    </citation>
    <scope>NUCLEOTIDE SEQUENCE [LARGE SCALE GENOMIC DNA]</scope>
    <source>
        <strain evidence="1">Kwan_BN1</strain>
    </source>
</reference>
<gene>
    <name evidence="1" type="ORF">EB796_003997</name>
</gene>
<evidence type="ECO:0000313" key="2">
    <source>
        <dbReference type="Proteomes" id="UP000593567"/>
    </source>
</evidence>
<protein>
    <submittedName>
        <fullName evidence="1">Uncharacterized protein</fullName>
    </submittedName>
</protein>